<feature type="compositionally biased region" description="Basic residues" evidence="1">
    <location>
        <begin position="878"/>
        <end position="890"/>
    </location>
</feature>
<organism evidence="3 4">
    <name type="scientific">Cinchona calisaya</name>
    <dbReference type="NCBI Taxonomy" id="153742"/>
    <lineage>
        <taxon>Eukaryota</taxon>
        <taxon>Viridiplantae</taxon>
        <taxon>Streptophyta</taxon>
        <taxon>Embryophyta</taxon>
        <taxon>Tracheophyta</taxon>
        <taxon>Spermatophyta</taxon>
        <taxon>Magnoliopsida</taxon>
        <taxon>eudicotyledons</taxon>
        <taxon>Gunneridae</taxon>
        <taxon>Pentapetalae</taxon>
        <taxon>asterids</taxon>
        <taxon>lamiids</taxon>
        <taxon>Gentianales</taxon>
        <taxon>Rubiaceae</taxon>
        <taxon>Cinchonoideae</taxon>
        <taxon>Cinchoneae</taxon>
        <taxon>Cinchona</taxon>
    </lineage>
</organism>
<gene>
    <name evidence="3" type="ORF">ACH5RR_034902</name>
</gene>
<dbReference type="SUPFAM" id="SSF46934">
    <property type="entry name" value="UBA-like"/>
    <property type="match status" value="1"/>
</dbReference>
<dbReference type="InterPro" id="IPR052586">
    <property type="entry name" value="ASCC2"/>
</dbReference>
<dbReference type="PANTHER" id="PTHR21494:SF0">
    <property type="entry name" value="ACTIVATING SIGNAL COINTEGRATOR 1 COMPLEX SUBUNIT 2"/>
    <property type="match status" value="1"/>
</dbReference>
<dbReference type="InterPro" id="IPR041800">
    <property type="entry name" value="ASCC2_CUE"/>
</dbReference>
<reference evidence="3 4" key="1">
    <citation type="submission" date="2024-11" db="EMBL/GenBank/DDBJ databases">
        <title>A near-complete genome assembly of Cinchona calisaya.</title>
        <authorList>
            <person name="Lian D.C."/>
            <person name="Zhao X.W."/>
            <person name="Wei L."/>
        </authorList>
    </citation>
    <scope>NUCLEOTIDE SEQUENCE [LARGE SCALE GENOMIC DNA]</scope>
    <source>
        <tissue evidence="3">Nenye</tissue>
    </source>
</reference>
<dbReference type="PROSITE" id="PS51140">
    <property type="entry name" value="CUE"/>
    <property type="match status" value="1"/>
</dbReference>
<dbReference type="AlphaFoldDB" id="A0ABD2YEC3"/>
<comment type="caution">
    <text evidence="3">The sequence shown here is derived from an EMBL/GenBank/DDBJ whole genome shotgun (WGS) entry which is preliminary data.</text>
</comment>
<accession>A0ABD2YEC3</accession>
<feature type="compositionally biased region" description="Acidic residues" evidence="1">
    <location>
        <begin position="856"/>
        <end position="868"/>
    </location>
</feature>
<feature type="compositionally biased region" description="Basic and acidic residues" evidence="1">
    <location>
        <begin position="819"/>
        <end position="835"/>
    </location>
</feature>
<feature type="region of interest" description="Disordered" evidence="1">
    <location>
        <begin position="593"/>
        <end position="644"/>
    </location>
</feature>
<feature type="compositionally biased region" description="Low complexity" evidence="1">
    <location>
        <begin position="593"/>
        <end position="602"/>
    </location>
</feature>
<protein>
    <recommendedName>
        <fullName evidence="2">CUE domain-containing protein</fullName>
    </recommendedName>
</protein>
<dbReference type="InterPro" id="IPR003892">
    <property type="entry name" value="CUE"/>
</dbReference>
<evidence type="ECO:0000259" key="2">
    <source>
        <dbReference type="PROSITE" id="PS51140"/>
    </source>
</evidence>
<feature type="domain" description="CUE" evidence="2">
    <location>
        <begin position="532"/>
        <end position="575"/>
    </location>
</feature>
<keyword evidence="4" id="KW-1185">Reference proteome</keyword>
<name>A0ABD2YEC3_9GENT</name>
<dbReference type="EMBL" id="JBJUIK010000014">
    <property type="protein sequence ID" value="KAL3505061.1"/>
    <property type="molecule type" value="Genomic_DNA"/>
</dbReference>
<proteinExistence type="predicted"/>
<dbReference type="CDD" id="cd14364">
    <property type="entry name" value="CUE_ASCC2"/>
    <property type="match status" value="1"/>
</dbReference>
<feature type="compositionally biased region" description="Basic and acidic residues" evidence="1">
    <location>
        <begin position="700"/>
        <end position="715"/>
    </location>
</feature>
<feature type="region of interest" description="Disordered" evidence="1">
    <location>
        <begin position="1"/>
        <end position="65"/>
    </location>
</feature>
<feature type="compositionally biased region" description="Polar residues" evidence="1">
    <location>
        <begin position="716"/>
        <end position="727"/>
    </location>
</feature>
<feature type="compositionally biased region" description="Polar residues" evidence="1">
    <location>
        <begin position="1"/>
        <end position="13"/>
    </location>
</feature>
<dbReference type="SMART" id="SM00546">
    <property type="entry name" value="CUE"/>
    <property type="match status" value="1"/>
</dbReference>
<dbReference type="PANTHER" id="PTHR21494">
    <property type="entry name" value="ACTIVATING SIGNAL COINTEGRATOR 1 COMPLEX SUBUNIT 2 ASC-1 COMPLEX SUBUNIT P100"/>
    <property type="match status" value="1"/>
</dbReference>
<sequence>MSNRFSNQSTSNEESTKKGFHKTRKQFIPERESTFNQTLSNSLRQSFSRQPDAAHSGGGATAVSGSRVKMGDIGNWVSNNSQIQSGNYVNYLPQDEAVASGLGADEGGLDPVESQRVVDLLNRELSRLLKLKPRDFWKEVASDISLHAFLESFLKYKSRWYDFPYRGAKRIVAGVIVGESELCRRVFMVLYRISSNRDPGARTADSLSSKDHSVLLQEKKLLDLPNLLDVCALYGHENEDLTRLLVVNAMKAQLWMHEKFIELLSHFLSLVQTMYQRCRSSLEVLFSSVSLQDQPVSQLHADYLEVMDFINDAVVNMDAFVAAYKHAAVFFWCPVEMSYGNEELLPTLARLHDSLLPSLQRGFRVVLASSNDVTQETSSNMLSDIFISLKLLSTRIVQFGWKLLYFCYLSDEAFENYCPFPVSMKMFPANVDDPVIRTDILVQTLSDINQENSNNTEGHRRGSLLQNIEKNHKIMSRIELLRNAGWMSLDDEQNQFLTGILRHPLASNANDSLHMASHGSVDGLQADEDTAMLESKISQIKDLFPNYGNGFLASCLEVYNQNPEEVIQRILEGTLHEDLQSLDISLEQLPQRKSVSSISTSGKGKGKLLESAPQPMNNLPAYQPEGPSNSSSSSSVGRYIRKKTATDLPDSETLDFRDEKYMAKTSALISQLEYEDEYDDSFDDLGLSVGDSGLEETEILGDKLTTDKGKSRETDNGSLAPNSTSKWNSRKKPQFYVKDGKNYSYKVEGSVAVANYNEATLVNQAQKETIHGLGRGGNIPLGAVRRLTESNEENDAGTDIGVVVGRDGRGNFRGRGRRGPPESNKENDVGPDIREVAGQGGRGNFRGRGRRGVPESNEENDDGTDIGDDAGQGGRGNFRGRGRRGGRNHYRKDQAMKKHFSGLMN</sequence>
<feature type="region of interest" description="Disordered" evidence="1">
    <location>
        <begin position="698"/>
        <end position="731"/>
    </location>
</feature>
<dbReference type="Gene3D" id="1.10.8.10">
    <property type="entry name" value="DNA helicase RuvA subunit, C-terminal domain"/>
    <property type="match status" value="1"/>
</dbReference>
<evidence type="ECO:0000313" key="4">
    <source>
        <dbReference type="Proteomes" id="UP001630127"/>
    </source>
</evidence>
<dbReference type="Proteomes" id="UP001630127">
    <property type="component" value="Unassembled WGS sequence"/>
</dbReference>
<evidence type="ECO:0000256" key="1">
    <source>
        <dbReference type="SAM" id="MobiDB-lite"/>
    </source>
</evidence>
<feature type="region of interest" description="Disordered" evidence="1">
    <location>
        <begin position="790"/>
        <end position="905"/>
    </location>
</feature>
<evidence type="ECO:0000313" key="3">
    <source>
        <dbReference type="EMBL" id="KAL3505061.1"/>
    </source>
</evidence>
<feature type="compositionally biased region" description="Polar residues" evidence="1">
    <location>
        <begin position="34"/>
        <end position="49"/>
    </location>
</feature>
<dbReference type="InterPro" id="IPR009060">
    <property type="entry name" value="UBA-like_sf"/>
</dbReference>
<dbReference type="Pfam" id="PF02845">
    <property type="entry name" value="CUE"/>
    <property type="match status" value="1"/>
</dbReference>